<comment type="caution">
    <text evidence="1">The sequence shown here is derived from an EMBL/GenBank/DDBJ whole genome shotgun (WGS) entry which is preliminary data.</text>
</comment>
<name>A0A8J6CA92_DIALT</name>
<accession>A0A8J6CA92</accession>
<gene>
    <name evidence="1" type="ORF">KFE25_000678</name>
</gene>
<sequence length="203" mass="22360">MVVVHAPRVALAILRGRAQRARSSGDEGWGFFKPHVYSARAGVFFDIDGMGHMNNAAYLVHCELARWELTAATGMLEYAMKERAAFIVAMTAIRYKREIKPLQRFEIHTQLIASDDKWMTLAHEFRAPDTGDPLAVALCRAVLKQHGGTCSPRALLRAVGLDLDLCPKPRAELKAALQSCEALDAALRDAARSQPAAPRPADR</sequence>
<dbReference type="PANTHER" id="PTHR12475:SF4">
    <property type="entry name" value="PROTEIN THEM6"/>
    <property type="match status" value="1"/>
</dbReference>
<organism evidence="1 2">
    <name type="scientific">Diacronema lutheri</name>
    <name type="common">Unicellular marine alga</name>
    <name type="synonym">Monochrysis lutheri</name>
    <dbReference type="NCBI Taxonomy" id="2081491"/>
    <lineage>
        <taxon>Eukaryota</taxon>
        <taxon>Haptista</taxon>
        <taxon>Haptophyta</taxon>
        <taxon>Pavlovophyceae</taxon>
        <taxon>Pavlovales</taxon>
        <taxon>Pavlovaceae</taxon>
        <taxon>Diacronema</taxon>
    </lineage>
</organism>
<dbReference type="SUPFAM" id="SSF54637">
    <property type="entry name" value="Thioesterase/thiol ester dehydrase-isomerase"/>
    <property type="match status" value="1"/>
</dbReference>
<dbReference type="EMBL" id="JAGTXO010000006">
    <property type="protein sequence ID" value="KAG8467362.1"/>
    <property type="molecule type" value="Genomic_DNA"/>
</dbReference>
<dbReference type="InterPro" id="IPR029069">
    <property type="entry name" value="HotDog_dom_sf"/>
</dbReference>
<keyword evidence="2" id="KW-1185">Reference proteome</keyword>
<dbReference type="OrthoDB" id="265761at2759"/>
<evidence type="ECO:0000313" key="1">
    <source>
        <dbReference type="EMBL" id="KAG8467362.1"/>
    </source>
</evidence>
<dbReference type="Gene3D" id="3.10.129.10">
    <property type="entry name" value="Hotdog Thioesterase"/>
    <property type="match status" value="1"/>
</dbReference>
<dbReference type="Proteomes" id="UP000751190">
    <property type="component" value="Unassembled WGS sequence"/>
</dbReference>
<dbReference type="CDD" id="cd00586">
    <property type="entry name" value="4HBT"/>
    <property type="match status" value="1"/>
</dbReference>
<proteinExistence type="predicted"/>
<dbReference type="InterPro" id="IPR051490">
    <property type="entry name" value="THEM6_lcsJ_thioesterase"/>
</dbReference>
<evidence type="ECO:0000313" key="2">
    <source>
        <dbReference type="Proteomes" id="UP000751190"/>
    </source>
</evidence>
<reference evidence="1" key="1">
    <citation type="submission" date="2021-05" db="EMBL/GenBank/DDBJ databases">
        <title>The genome of the haptophyte Pavlova lutheri (Diacronema luteri, Pavlovales) - a model for lipid biosynthesis in eukaryotic algae.</title>
        <authorList>
            <person name="Hulatt C.J."/>
            <person name="Posewitz M.C."/>
        </authorList>
    </citation>
    <scope>NUCLEOTIDE SEQUENCE</scope>
    <source>
        <strain evidence="1">NIVA-4/92</strain>
    </source>
</reference>
<dbReference type="AlphaFoldDB" id="A0A8J6CA92"/>
<protein>
    <recommendedName>
        <fullName evidence="3">Thioesterase domain-containing protein</fullName>
    </recommendedName>
</protein>
<dbReference type="PANTHER" id="PTHR12475">
    <property type="match status" value="1"/>
</dbReference>
<dbReference type="Pfam" id="PF13279">
    <property type="entry name" value="4HBT_2"/>
    <property type="match status" value="1"/>
</dbReference>
<evidence type="ECO:0008006" key="3">
    <source>
        <dbReference type="Google" id="ProtNLM"/>
    </source>
</evidence>